<protein>
    <submittedName>
        <fullName evidence="3">NifZ family protein</fullName>
    </submittedName>
</protein>
<evidence type="ECO:0000256" key="2">
    <source>
        <dbReference type="ARBA" id="ARBA00023231"/>
    </source>
</evidence>
<proteinExistence type="inferred from homology"/>
<comment type="similarity">
    <text evidence="1">Belongs to the NifZ family.</text>
</comment>
<name>A0A1Z4LXC6_9CYAN</name>
<dbReference type="EMBL" id="AP018227">
    <property type="protein sequence ID" value="BAY85869.1"/>
    <property type="molecule type" value="Genomic_DNA"/>
</dbReference>
<organism evidence="3 4">
    <name type="scientific">Calothrix parasitica NIES-267</name>
    <dbReference type="NCBI Taxonomy" id="1973488"/>
    <lineage>
        <taxon>Bacteria</taxon>
        <taxon>Bacillati</taxon>
        <taxon>Cyanobacteriota</taxon>
        <taxon>Cyanophyceae</taxon>
        <taxon>Nostocales</taxon>
        <taxon>Calotrichaceae</taxon>
        <taxon>Calothrix</taxon>
    </lineage>
</organism>
<keyword evidence="4" id="KW-1185">Reference proteome</keyword>
<dbReference type="Proteomes" id="UP000218418">
    <property type="component" value="Chromosome"/>
</dbReference>
<dbReference type="GO" id="GO:0009399">
    <property type="term" value="P:nitrogen fixation"/>
    <property type="evidence" value="ECO:0007669"/>
    <property type="project" value="InterPro"/>
</dbReference>
<dbReference type="Pfam" id="PF04319">
    <property type="entry name" value="NifZ"/>
    <property type="match status" value="1"/>
</dbReference>
<reference evidence="3 4" key="1">
    <citation type="submission" date="2017-06" db="EMBL/GenBank/DDBJ databases">
        <title>Genome sequencing of cyanobaciteial culture collection at National Institute for Environmental Studies (NIES).</title>
        <authorList>
            <person name="Hirose Y."/>
            <person name="Shimura Y."/>
            <person name="Fujisawa T."/>
            <person name="Nakamura Y."/>
            <person name="Kawachi M."/>
        </authorList>
    </citation>
    <scope>NUCLEOTIDE SEQUENCE [LARGE SCALE GENOMIC DNA]</scope>
    <source>
        <strain evidence="3 4">NIES-267</strain>
    </source>
</reference>
<dbReference type="AlphaFoldDB" id="A0A1Z4LXC6"/>
<evidence type="ECO:0000256" key="1">
    <source>
        <dbReference type="ARBA" id="ARBA00008027"/>
    </source>
</evidence>
<evidence type="ECO:0000313" key="3">
    <source>
        <dbReference type="EMBL" id="BAY85869.1"/>
    </source>
</evidence>
<gene>
    <name evidence="3" type="ORF">NIES267_53750</name>
</gene>
<keyword evidence="2" id="KW-0535">Nitrogen fixation</keyword>
<dbReference type="OrthoDB" id="9801083at2"/>
<accession>A0A1Z4LXC6</accession>
<evidence type="ECO:0000313" key="4">
    <source>
        <dbReference type="Proteomes" id="UP000218418"/>
    </source>
</evidence>
<sequence length="95" mass="10754">MPSDELELDLPPIYDLGDKVKIISEIKNDGTYPGKKLGEVLIDIGEVGYVISIGTYLQRAYIYAIRFMEKDIVIGCRKHELELIERGDQHESNAT</sequence>
<dbReference type="InterPro" id="IPR007415">
    <property type="entry name" value="Nitrogenase_MoFe_mat_NifZ"/>
</dbReference>